<keyword evidence="5 7" id="KW-1133">Transmembrane helix</keyword>
<organism evidence="9 10">
    <name type="scientific">Penicillium cataractarum</name>
    <dbReference type="NCBI Taxonomy" id="2100454"/>
    <lineage>
        <taxon>Eukaryota</taxon>
        <taxon>Fungi</taxon>
        <taxon>Dikarya</taxon>
        <taxon>Ascomycota</taxon>
        <taxon>Pezizomycotina</taxon>
        <taxon>Eurotiomycetes</taxon>
        <taxon>Eurotiomycetidae</taxon>
        <taxon>Eurotiales</taxon>
        <taxon>Aspergillaceae</taxon>
        <taxon>Penicillium</taxon>
    </lineage>
</organism>
<feature type="transmembrane region" description="Helical" evidence="7">
    <location>
        <begin position="274"/>
        <end position="296"/>
    </location>
</feature>
<dbReference type="InterPro" id="IPR050360">
    <property type="entry name" value="MFS_Sugar_Transporters"/>
</dbReference>
<dbReference type="OrthoDB" id="6133115at2759"/>
<dbReference type="PROSITE" id="PS50850">
    <property type="entry name" value="MFS"/>
    <property type="match status" value="1"/>
</dbReference>
<reference evidence="9" key="2">
    <citation type="journal article" date="2023" name="IMA Fungus">
        <title>Comparative genomic study of the Penicillium genus elucidates a diverse pangenome and 15 lateral gene transfer events.</title>
        <authorList>
            <person name="Petersen C."/>
            <person name="Sorensen T."/>
            <person name="Nielsen M.R."/>
            <person name="Sondergaard T.E."/>
            <person name="Sorensen J.L."/>
            <person name="Fitzpatrick D.A."/>
            <person name="Frisvad J.C."/>
            <person name="Nielsen K.L."/>
        </authorList>
    </citation>
    <scope>NUCLEOTIDE SEQUENCE</scope>
    <source>
        <strain evidence="9">IBT 29864</strain>
    </source>
</reference>
<feature type="transmembrane region" description="Helical" evidence="7">
    <location>
        <begin position="316"/>
        <end position="334"/>
    </location>
</feature>
<dbReference type="Proteomes" id="UP001147782">
    <property type="component" value="Unassembled WGS sequence"/>
</dbReference>
<dbReference type="RefSeq" id="XP_056558232.1">
    <property type="nucleotide sequence ID" value="XM_056696020.1"/>
</dbReference>
<evidence type="ECO:0000259" key="8">
    <source>
        <dbReference type="PROSITE" id="PS50850"/>
    </source>
</evidence>
<keyword evidence="6 7" id="KW-0472">Membrane</keyword>
<reference evidence="9" key="1">
    <citation type="submission" date="2022-11" db="EMBL/GenBank/DDBJ databases">
        <authorList>
            <person name="Petersen C."/>
        </authorList>
    </citation>
    <scope>NUCLEOTIDE SEQUENCE</scope>
    <source>
        <strain evidence="9">IBT 29864</strain>
    </source>
</reference>
<evidence type="ECO:0000256" key="7">
    <source>
        <dbReference type="SAM" id="Phobius"/>
    </source>
</evidence>
<dbReference type="AlphaFoldDB" id="A0A9W9SLB1"/>
<dbReference type="SUPFAM" id="SSF103473">
    <property type="entry name" value="MFS general substrate transporter"/>
    <property type="match status" value="1"/>
</dbReference>
<evidence type="ECO:0000256" key="6">
    <source>
        <dbReference type="ARBA" id="ARBA00023136"/>
    </source>
</evidence>
<dbReference type="Pfam" id="PF00083">
    <property type="entry name" value="Sugar_tr"/>
    <property type="match status" value="1"/>
</dbReference>
<feature type="transmembrane region" description="Helical" evidence="7">
    <location>
        <begin position="375"/>
        <end position="399"/>
    </location>
</feature>
<evidence type="ECO:0000256" key="5">
    <source>
        <dbReference type="ARBA" id="ARBA00022989"/>
    </source>
</evidence>
<comment type="subcellular location">
    <subcellularLocation>
        <location evidence="1">Membrane</location>
        <topology evidence="1">Multi-pass membrane protein</topology>
    </subcellularLocation>
</comment>
<keyword evidence="3" id="KW-0813">Transport</keyword>
<feature type="transmembrane region" description="Helical" evidence="7">
    <location>
        <begin position="438"/>
        <end position="457"/>
    </location>
</feature>
<dbReference type="EMBL" id="JAPZBS010000002">
    <property type="protein sequence ID" value="KAJ5380661.1"/>
    <property type="molecule type" value="Genomic_DNA"/>
</dbReference>
<keyword evidence="4 7" id="KW-0812">Transmembrane</keyword>
<dbReference type="PANTHER" id="PTHR48022">
    <property type="entry name" value="PLASTIDIC GLUCOSE TRANSPORTER 4"/>
    <property type="match status" value="1"/>
</dbReference>
<comment type="caution">
    <text evidence="9">The sequence shown here is derived from an EMBL/GenBank/DDBJ whole genome shotgun (WGS) entry which is preliminary data.</text>
</comment>
<gene>
    <name evidence="9" type="ORF">N7496_003089</name>
</gene>
<protein>
    <submittedName>
        <fullName evidence="9">MFS sugar transporter</fullName>
    </submittedName>
</protein>
<name>A0A9W9SLB1_9EURO</name>
<dbReference type="FunFam" id="1.20.1250.20:FF:000134">
    <property type="entry name" value="MFS sugar transporter protein"/>
    <property type="match status" value="1"/>
</dbReference>
<feature type="transmembrane region" description="Helical" evidence="7">
    <location>
        <begin position="20"/>
        <end position="39"/>
    </location>
</feature>
<dbReference type="InterPro" id="IPR036259">
    <property type="entry name" value="MFS_trans_sf"/>
</dbReference>
<keyword evidence="10" id="KW-1185">Reference proteome</keyword>
<evidence type="ECO:0000256" key="2">
    <source>
        <dbReference type="ARBA" id="ARBA00010992"/>
    </source>
</evidence>
<evidence type="ECO:0000313" key="9">
    <source>
        <dbReference type="EMBL" id="KAJ5380661.1"/>
    </source>
</evidence>
<feature type="transmembrane region" description="Helical" evidence="7">
    <location>
        <begin position="119"/>
        <end position="141"/>
    </location>
</feature>
<feature type="domain" description="Major facilitator superfamily (MFS) profile" evidence="8">
    <location>
        <begin position="26"/>
        <end position="463"/>
    </location>
</feature>
<dbReference type="InterPro" id="IPR005828">
    <property type="entry name" value="MFS_sugar_transport-like"/>
</dbReference>
<feature type="transmembrane region" description="Helical" evidence="7">
    <location>
        <begin position="341"/>
        <end position="363"/>
    </location>
</feature>
<evidence type="ECO:0000313" key="10">
    <source>
        <dbReference type="Proteomes" id="UP001147782"/>
    </source>
</evidence>
<keyword evidence="9" id="KW-0762">Sugar transport</keyword>
<dbReference type="PANTHER" id="PTHR48022:SF3">
    <property type="entry name" value="HEXOSE TRANSPORTER PROTEIN (AFU_ORTHOLOGUE AFUA_8G04480)-RELATED"/>
    <property type="match status" value="1"/>
</dbReference>
<dbReference type="GO" id="GO:0005351">
    <property type="term" value="F:carbohydrate:proton symporter activity"/>
    <property type="evidence" value="ECO:0007669"/>
    <property type="project" value="TreeGrafter"/>
</dbReference>
<dbReference type="PROSITE" id="PS00216">
    <property type="entry name" value="SUGAR_TRANSPORT_1"/>
    <property type="match status" value="1"/>
</dbReference>
<accession>A0A9W9SLB1</accession>
<dbReference type="GeneID" id="81435197"/>
<dbReference type="Gene3D" id="1.20.1250.20">
    <property type="entry name" value="MFS general substrate transporter like domains"/>
    <property type="match status" value="1"/>
</dbReference>
<evidence type="ECO:0000256" key="3">
    <source>
        <dbReference type="ARBA" id="ARBA00022448"/>
    </source>
</evidence>
<dbReference type="InterPro" id="IPR020846">
    <property type="entry name" value="MFS_dom"/>
</dbReference>
<evidence type="ECO:0000256" key="1">
    <source>
        <dbReference type="ARBA" id="ARBA00004141"/>
    </source>
</evidence>
<dbReference type="GO" id="GO:0016020">
    <property type="term" value="C:membrane"/>
    <property type="evidence" value="ECO:0007669"/>
    <property type="project" value="UniProtKB-SubCell"/>
</dbReference>
<feature type="transmembrane region" description="Helical" evidence="7">
    <location>
        <begin position="411"/>
        <end position="432"/>
    </location>
</feature>
<feature type="transmembrane region" description="Helical" evidence="7">
    <location>
        <begin position="153"/>
        <end position="175"/>
    </location>
</feature>
<dbReference type="InterPro" id="IPR005829">
    <property type="entry name" value="Sugar_transporter_CS"/>
</dbReference>
<proteinExistence type="inferred from homology"/>
<feature type="transmembrane region" description="Helical" evidence="7">
    <location>
        <begin position="94"/>
        <end position="113"/>
    </location>
</feature>
<feature type="transmembrane region" description="Helical" evidence="7">
    <location>
        <begin position="181"/>
        <end position="204"/>
    </location>
</feature>
<sequence length="501" mass="55416">MADYSQFPSPTGHGMARPHLVKLNLIILSLLMYSGSQGYDGSLMNCLQTLTQWQIFMNYPVGTWLGFINALPTIGSLVFLPAQAWVSDRLGRRVSLWVGILFSIIGAGVQASAHSPGTFIVGRLFIGISTAWFAASAVLITEIAYPSHRAKCTALYNCQFYVGSVIAAWVTYGVRNMEGSWAWRIPSLLQIAIPILALSGTIFAPESPRWLVANDRSDEAQAIIAKYHAGGPLDDPRVLFEINEIKQSILTELEAMRTTTYGDMVRTKGNRRRMFITITLGVFGQWVGNGVVSFYLSLILSTVGITSVTQQTLLNGFLNVWNLFMSVGAALMVDNIGRRKLFFSSGIIMLLSYVIITALSAEFANHGTKAVGTAVIPFLFIFFGGFDIGFTPLVIAYTAEIWPFSFRARGVAICLWSTSAAGLFNIFVNPIALAAIQWRYYVIFIAVQLLWLIAVYFRYPETRAYTLEEMTIVFDGEGDKTKAVNNEIQVKEASFAHNENI</sequence>
<feature type="transmembrane region" description="Helical" evidence="7">
    <location>
        <begin position="59"/>
        <end position="82"/>
    </location>
</feature>
<evidence type="ECO:0000256" key="4">
    <source>
        <dbReference type="ARBA" id="ARBA00022692"/>
    </source>
</evidence>
<comment type="similarity">
    <text evidence="2">Belongs to the major facilitator superfamily. Sugar transporter (TC 2.A.1.1) family.</text>
</comment>